<dbReference type="Pfam" id="PF00692">
    <property type="entry name" value="dUTPase"/>
    <property type="match status" value="1"/>
</dbReference>
<dbReference type="InterPro" id="IPR008181">
    <property type="entry name" value="dUTPase"/>
</dbReference>
<dbReference type="Gene3D" id="2.70.40.10">
    <property type="match status" value="1"/>
</dbReference>
<dbReference type="InterPro" id="IPR036157">
    <property type="entry name" value="dUTPase-like_sf"/>
</dbReference>
<name>A0A8S5V287_9CAUD</name>
<dbReference type="SUPFAM" id="SSF51283">
    <property type="entry name" value="dUTPase-like"/>
    <property type="match status" value="1"/>
</dbReference>
<dbReference type="GO" id="GO:0046081">
    <property type="term" value="P:dUTP catabolic process"/>
    <property type="evidence" value="ECO:0007669"/>
    <property type="project" value="InterPro"/>
</dbReference>
<dbReference type="EC" id="3.6.1.23" evidence="2"/>
<dbReference type="PANTHER" id="PTHR11241:SF0">
    <property type="entry name" value="DEOXYURIDINE 5'-TRIPHOSPHATE NUCLEOTIDOHYDROLASE"/>
    <property type="match status" value="1"/>
</dbReference>
<keyword evidence="3" id="KW-0378">Hydrolase</keyword>
<dbReference type="GO" id="GO:0000287">
    <property type="term" value="F:magnesium ion binding"/>
    <property type="evidence" value="ECO:0007669"/>
    <property type="project" value="InterPro"/>
</dbReference>
<dbReference type="PANTHER" id="PTHR11241">
    <property type="entry name" value="DEOXYURIDINE 5'-TRIPHOSPHATE NUCLEOTIDOHYDROLASE"/>
    <property type="match status" value="1"/>
</dbReference>
<evidence type="ECO:0000256" key="2">
    <source>
        <dbReference type="ARBA" id="ARBA00012379"/>
    </source>
</evidence>
<keyword evidence="4" id="KW-0546">Nucleotide metabolism</keyword>
<evidence type="ECO:0000256" key="4">
    <source>
        <dbReference type="ARBA" id="ARBA00023080"/>
    </source>
</evidence>
<comment type="similarity">
    <text evidence="1">Belongs to the dUTPase family.</text>
</comment>
<dbReference type="GO" id="GO:0006226">
    <property type="term" value="P:dUMP biosynthetic process"/>
    <property type="evidence" value="ECO:0007669"/>
    <property type="project" value="InterPro"/>
</dbReference>
<feature type="domain" description="dUTPase-like" evidence="5">
    <location>
        <begin position="11"/>
        <end position="140"/>
    </location>
</feature>
<evidence type="ECO:0000259" key="5">
    <source>
        <dbReference type="Pfam" id="PF00692"/>
    </source>
</evidence>
<evidence type="ECO:0000256" key="1">
    <source>
        <dbReference type="ARBA" id="ARBA00006581"/>
    </source>
</evidence>
<dbReference type="InterPro" id="IPR033704">
    <property type="entry name" value="dUTPase_trimeric"/>
</dbReference>
<evidence type="ECO:0000313" key="6">
    <source>
        <dbReference type="EMBL" id="DAG00866.1"/>
    </source>
</evidence>
<reference evidence="6" key="1">
    <citation type="journal article" date="2021" name="Proc. Natl. Acad. Sci. U.S.A.">
        <title>A Catalog of Tens of Thousands of Viruses from Human Metagenomes Reveals Hidden Associations with Chronic Diseases.</title>
        <authorList>
            <person name="Tisza M.J."/>
            <person name="Buck C.B."/>
        </authorList>
    </citation>
    <scope>NUCLEOTIDE SEQUENCE</scope>
    <source>
        <strain evidence="6">CtelJ1</strain>
    </source>
</reference>
<organism evidence="6">
    <name type="scientific">CrAss-like virus sp. ctelJ1</name>
    <dbReference type="NCBI Taxonomy" id="2825838"/>
    <lineage>
        <taxon>Viruses</taxon>
        <taxon>Duplodnaviria</taxon>
        <taxon>Heunggongvirae</taxon>
        <taxon>Uroviricota</taxon>
        <taxon>Caudoviricetes</taxon>
        <taxon>Crassvirales</taxon>
    </lineage>
</organism>
<dbReference type="InterPro" id="IPR029054">
    <property type="entry name" value="dUTPase-like"/>
</dbReference>
<sequence length="141" mass="15314">MILKVKKLHKNAQLPFYATRGSVGMDLTCVSAGWDREHNEIKYGTGLAFEIPKGYGGFLFPRSSICKKTLDMANCVGVIDSDYRGEVSAVFRITNPADEKVYAIGERCCQIVILPVAICEIVEGDLSETARGANGYGSTGK</sequence>
<protein>
    <recommendedName>
        <fullName evidence="2">dUTP diphosphatase</fullName>
        <ecNumber evidence="2">3.6.1.23</ecNumber>
    </recommendedName>
</protein>
<dbReference type="CDD" id="cd07557">
    <property type="entry name" value="trimeric_dUTPase"/>
    <property type="match status" value="1"/>
</dbReference>
<proteinExistence type="inferred from homology"/>
<dbReference type="EMBL" id="BK016184">
    <property type="protein sequence ID" value="DAG00866.1"/>
    <property type="molecule type" value="Genomic_DNA"/>
</dbReference>
<evidence type="ECO:0000256" key="3">
    <source>
        <dbReference type="ARBA" id="ARBA00022801"/>
    </source>
</evidence>
<dbReference type="GO" id="GO:0004170">
    <property type="term" value="F:dUTP diphosphatase activity"/>
    <property type="evidence" value="ECO:0007669"/>
    <property type="project" value="UniProtKB-EC"/>
</dbReference>
<accession>A0A8S5V287</accession>